<dbReference type="GO" id="GO:0016020">
    <property type="term" value="C:membrane"/>
    <property type="evidence" value="ECO:0007669"/>
    <property type="project" value="UniProtKB-SubCell"/>
</dbReference>
<keyword evidence="7" id="KW-0413">Isomerase</keyword>
<feature type="transmembrane region" description="Helical" evidence="8">
    <location>
        <begin position="6"/>
        <end position="24"/>
    </location>
</feature>
<keyword evidence="6 8" id="KW-0472">Membrane</keyword>
<dbReference type="InterPro" id="IPR017825">
    <property type="entry name" value="Lycopene_cyclase_dom"/>
</dbReference>
<evidence type="ECO:0000256" key="5">
    <source>
        <dbReference type="ARBA" id="ARBA00022989"/>
    </source>
</evidence>
<keyword evidence="11" id="KW-1185">Reference proteome</keyword>
<dbReference type="RefSeq" id="WP_079576478.1">
    <property type="nucleotide sequence ID" value="NZ_FUZQ01000008.1"/>
</dbReference>
<evidence type="ECO:0000259" key="9">
    <source>
        <dbReference type="Pfam" id="PF18916"/>
    </source>
</evidence>
<evidence type="ECO:0000256" key="3">
    <source>
        <dbReference type="ARBA" id="ARBA00022692"/>
    </source>
</evidence>
<feature type="domain" description="Lycopene cyclase" evidence="9">
    <location>
        <begin position="8"/>
        <end position="89"/>
    </location>
</feature>
<reference evidence="10 11" key="1">
    <citation type="submission" date="2017-02" db="EMBL/GenBank/DDBJ databases">
        <authorList>
            <person name="Peterson S.W."/>
        </authorList>
    </citation>
    <scope>NUCLEOTIDE SEQUENCE [LARGE SCALE GENOMIC DNA]</scope>
    <source>
        <strain evidence="10 11">DSM 21481</strain>
    </source>
</reference>
<dbReference type="STRING" id="526729.SAMN04324258_4141"/>
<dbReference type="GO" id="GO:0045436">
    <property type="term" value="F:lycopene beta cyclase activity"/>
    <property type="evidence" value="ECO:0007669"/>
    <property type="project" value="UniProtKB-ARBA"/>
</dbReference>
<evidence type="ECO:0000256" key="8">
    <source>
        <dbReference type="SAM" id="Phobius"/>
    </source>
</evidence>
<evidence type="ECO:0000256" key="6">
    <source>
        <dbReference type="ARBA" id="ARBA00023136"/>
    </source>
</evidence>
<proteinExistence type="predicted"/>
<keyword evidence="4" id="KW-0125">Carotenoid biosynthesis</keyword>
<gene>
    <name evidence="10" type="ORF">SAMN04324258_4141</name>
</gene>
<evidence type="ECO:0000256" key="7">
    <source>
        <dbReference type="ARBA" id="ARBA00023235"/>
    </source>
</evidence>
<accession>A0A1T5LYE8</accession>
<sequence length="106" mass="11000">MTYGGLAVVALAVALVVALVVARVRGLGARWWAATALTGVVLTGLTVVFDSLMIAADLFRYDEAALLGVRLWLTPVEDLAWPVVAALLLPALWALGDGAERAGADA</sequence>
<evidence type="ECO:0000256" key="4">
    <source>
        <dbReference type="ARBA" id="ARBA00022746"/>
    </source>
</evidence>
<evidence type="ECO:0000313" key="10">
    <source>
        <dbReference type="EMBL" id="SKC81020.1"/>
    </source>
</evidence>
<comment type="subcellular location">
    <subcellularLocation>
        <location evidence="1">Membrane</location>
        <topology evidence="1">Multi-pass membrane protein</topology>
    </subcellularLocation>
</comment>
<dbReference type="AlphaFoldDB" id="A0A1T5LYE8"/>
<organism evidence="10 11">
    <name type="scientific">Krasilnikoviella flava</name>
    <dbReference type="NCBI Taxonomy" id="526729"/>
    <lineage>
        <taxon>Bacteria</taxon>
        <taxon>Bacillati</taxon>
        <taxon>Actinomycetota</taxon>
        <taxon>Actinomycetes</taxon>
        <taxon>Micrococcales</taxon>
        <taxon>Promicromonosporaceae</taxon>
        <taxon>Krasilnikoviella</taxon>
    </lineage>
</organism>
<dbReference type="Proteomes" id="UP000189777">
    <property type="component" value="Unassembled WGS sequence"/>
</dbReference>
<feature type="transmembrane region" description="Helical" evidence="8">
    <location>
        <begin position="79"/>
        <end position="96"/>
    </location>
</feature>
<dbReference type="EMBL" id="FUZQ01000008">
    <property type="protein sequence ID" value="SKC81020.1"/>
    <property type="molecule type" value="Genomic_DNA"/>
</dbReference>
<dbReference type="Pfam" id="PF18916">
    <property type="entry name" value="Lycopene_cyc"/>
    <property type="match status" value="1"/>
</dbReference>
<dbReference type="GO" id="GO:0016117">
    <property type="term" value="P:carotenoid biosynthetic process"/>
    <property type="evidence" value="ECO:0007669"/>
    <property type="project" value="UniProtKB-KW"/>
</dbReference>
<name>A0A1T5LYE8_9MICO</name>
<protein>
    <submittedName>
        <fullName evidence="10">Lycopene cyclase domain-containing protein</fullName>
    </submittedName>
</protein>
<evidence type="ECO:0000313" key="11">
    <source>
        <dbReference type="Proteomes" id="UP000189777"/>
    </source>
</evidence>
<dbReference type="GO" id="GO:0016872">
    <property type="term" value="F:intramolecular lyase activity"/>
    <property type="evidence" value="ECO:0007669"/>
    <property type="project" value="InterPro"/>
</dbReference>
<evidence type="ECO:0000256" key="2">
    <source>
        <dbReference type="ARBA" id="ARBA00004829"/>
    </source>
</evidence>
<keyword evidence="5 8" id="KW-1133">Transmembrane helix</keyword>
<feature type="transmembrane region" description="Helical" evidence="8">
    <location>
        <begin position="31"/>
        <end position="59"/>
    </location>
</feature>
<keyword evidence="3 8" id="KW-0812">Transmembrane</keyword>
<evidence type="ECO:0000256" key="1">
    <source>
        <dbReference type="ARBA" id="ARBA00004141"/>
    </source>
</evidence>
<comment type="pathway">
    <text evidence="2">Carotenoid biosynthesis.</text>
</comment>
<dbReference type="NCBIfam" id="TIGR03462">
    <property type="entry name" value="CarR_dom_SF"/>
    <property type="match status" value="1"/>
</dbReference>